<protein>
    <submittedName>
        <fullName evidence="4">ATP-dependent helicase</fullName>
    </submittedName>
</protein>
<dbReference type="PROSITE" id="PS51194">
    <property type="entry name" value="HELICASE_CTER"/>
    <property type="match status" value="1"/>
</dbReference>
<evidence type="ECO:0000259" key="3">
    <source>
        <dbReference type="PROSITE" id="PS51194"/>
    </source>
</evidence>
<dbReference type="CDD" id="cd18793">
    <property type="entry name" value="SF2_C_SNF"/>
    <property type="match status" value="1"/>
</dbReference>
<accession>A0A2W1KKK3</accession>
<dbReference type="OrthoDB" id="9760715at2"/>
<dbReference type="GO" id="GO:0006281">
    <property type="term" value="P:DNA repair"/>
    <property type="evidence" value="ECO:0007669"/>
    <property type="project" value="TreeGrafter"/>
</dbReference>
<dbReference type="SMART" id="SM00487">
    <property type="entry name" value="DEXDc"/>
    <property type="match status" value="1"/>
</dbReference>
<dbReference type="InterPro" id="IPR027417">
    <property type="entry name" value="P-loop_NTPase"/>
</dbReference>
<evidence type="ECO:0000313" key="4">
    <source>
        <dbReference type="EMBL" id="PZD82374.1"/>
    </source>
</evidence>
<dbReference type="Pfam" id="PF00176">
    <property type="entry name" value="SNF2-rel_dom"/>
    <property type="match status" value="1"/>
</dbReference>
<dbReference type="InterPro" id="IPR000330">
    <property type="entry name" value="SNF2_N"/>
</dbReference>
<dbReference type="EMBL" id="QKQP01000001">
    <property type="protein sequence ID" value="PZD82374.1"/>
    <property type="molecule type" value="Genomic_DNA"/>
</dbReference>
<feature type="domain" description="Helicase ATP-binding" evidence="2">
    <location>
        <begin position="112"/>
        <end position="261"/>
    </location>
</feature>
<dbReference type="Gene3D" id="3.40.50.300">
    <property type="entry name" value="P-loop containing nucleotide triphosphate hydrolases"/>
    <property type="match status" value="1"/>
</dbReference>
<keyword evidence="1" id="KW-0378">Hydrolase</keyword>
<dbReference type="GO" id="GO:0005524">
    <property type="term" value="F:ATP binding"/>
    <property type="evidence" value="ECO:0007669"/>
    <property type="project" value="InterPro"/>
</dbReference>
<dbReference type="PROSITE" id="PS51192">
    <property type="entry name" value="HELICASE_ATP_BIND_1"/>
    <property type="match status" value="1"/>
</dbReference>
<dbReference type="GO" id="GO:0031297">
    <property type="term" value="P:replication fork processing"/>
    <property type="evidence" value="ECO:0007669"/>
    <property type="project" value="TreeGrafter"/>
</dbReference>
<evidence type="ECO:0000259" key="2">
    <source>
        <dbReference type="PROSITE" id="PS51192"/>
    </source>
</evidence>
<gene>
    <name evidence="4" type="ORF">DN052_04980</name>
</gene>
<dbReference type="InterPro" id="IPR038718">
    <property type="entry name" value="SNF2-like_sf"/>
</dbReference>
<dbReference type="InterPro" id="IPR049730">
    <property type="entry name" value="SNF2/RAD54-like_C"/>
</dbReference>
<keyword evidence="4" id="KW-0067">ATP-binding</keyword>
<evidence type="ECO:0000256" key="1">
    <source>
        <dbReference type="ARBA" id="ARBA00022801"/>
    </source>
</evidence>
<dbReference type="Gene3D" id="3.40.50.10810">
    <property type="entry name" value="Tandem AAA-ATPase domain"/>
    <property type="match status" value="1"/>
</dbReference>
<keyword evidence="4" id="KW-0547">Nucleotide-binding</keyword>
<organism evidence="4 5">
    <name type="scientific">Acidithiobacillus ferrooxidans</name>
    <name type="common">Thiobacillus ferrooxidans</name>
    <dbReference type="NCBI Taxonomy" id="920"/>
    <lineage>
        <taxon>Bacteria</taxon>
        <taxon>Pseudomonadati</taxon>
        <taxon>Pseudomonadota</taxon>
        <taxon>Acidithiobacillia</taxon>
        <taxon>Acidithiobacillales</taxon>
        <taxon>Acidithiobacillaceae</taxon>
        <taxon>Acidithiobacillus</taxon>
    </lineage>
</organism>
<dbReference type="GO" id="GO:0016787">
    <property type="term" value="F:hydrolase activity"/>
    <property type="evidence" value="ECO:0007669"/>
    <property type="project" value="UniProtKB-KW"/>
</dbReference>
<dbReference type="AlphaFoldDB" id="A0A2W1KKK3"/>
<dbReference type="Proteomes" id="UP000248886">
    <property type="component" value="Unassembled WGS sequence"/>
</dbReference>
<dbReference type="SUPFAM" id="SSF52540">
    <property type="entry name" value="P-loop containing nucleoside triphosphate hydrolases"/>
    <property type="match status" value="2"/>
</dbReference>
<dbReference type="SMART" id="SM00490">
    <property type="entry name" value="HELICc"/>
    <property type="match status" value="1"/>
</dbReference>
<feature type="domain" description="Helicase C-terminal" evidence="3">
    <location>
        <begin position="383"/>
        <end position="527"/>
    </location>
</feature>
<dbReference type="InterPro" id="IPR014001">
    <property type="entry name" value="Helicase_ATP-bd"/>
</dbReference>
<dbReference type="InterPro" id="IPR001650">
    <property type="entry name" value="Helicase_C-like"/>
</dbReference>
<comment type="caution">
    <text evidence="4">The sequence shown here is derived from an EMBL/GenBank/DDBJ whole genome shotgun (WGS) entry which is preliminary data.</text>
</comment>
<name>A0A2W1KKK3_ACIFR</name>
<keyword evidence="4" id="KW-0347">Helicase</keyword>
<dbReference type="GO" id="GO:0004386">
    <property type="term" value="F:helicase activity"/>
    <property type="evidence" value="ECO:0007669"/>
    <property type="project" value="UniProtKB-KW"/>
</dbReference>
<proteinExistence type="predicted"/>
<dbReference type="RefSeq" id="WP_054608706.1">
    <property type="nucleotide sequence ID" value="NZ_AP025160.1"/>
</dbReference>
<dbReference type="PANTHER" id="PTHR45766">
    <property type="entry name" value="DNA ANNEALING HELICASE AND ENDONUCLEASE ZRANB3 FAMILY MEMBER"/>
    <property type="match status" value="1"/>
</dbReference>
<dbReference type="Pfam" id="PF00271">
    <property type="entry name" value="Helicase_C"/>
    <property type="match status" value="1"/>
</dbReference>
<sequence>MTIMLQGTPDHRIRMSFPYNPDDLTFVKATFEGRQYDKNTRGWMVPVTETNLEKIRANVGRFAEVENTLRRIQQQRAAAVEASQAFAASANFKARPGLGGELRPYQAAGVEFITTTARNKAYIGDEMGLGKTITALAAIHQEQAYPALVVCPAVVVGNWKREANTWLPDKQVQIIKSGKDQIDPKADIVVASYSLAGAAAGHLFAQVVCDEAHYLKNHKAKRTETTVAIAKAAPRRLLLSGTPITNRPRDLYSQLEVLDVTGRGRPLGHFFQFAEKYCDGHDGAYGYEADGATNLEELSQRLRAGTYLRRDKSQVLTELPDKQRQFIALGIPAETGRRIKEIRAQYAIEKERHVPSAALTAMTNEMVAVGLGKIEAAGAFMDDFKDTGKKLIVFSNLREVQQGLLQKARELGVPTVHILGDDSSEKRTQAVDAFQNDPKVQFAVCSLKAAGVGITMTAASDVLMVEQDWTPANLDQAEDRAHRIGQKNAVNVTYLVMDKTIDDDLKQVIDSKRRTASDLSQPVKAEVLARWTAGQDKSKGKDKGISL</sequence>
<reference evidence="4 5" key="1">
    <citation type="submission" date="2018-06" db="EMBL/GenBank/DDBJ databases">
        <title>Draft sequence of Acidithiobacillus ferrooxidans CCM 4253.</title>
        <authorList>
            <person name="Moya-Beltran A."/>
            <person name="Castro M."/>
            <person name="Covarrubias P.C."/>
            <person name="Issotta F."/>
            <person name="Janiczek O."/>
            <person name="Mandl M."/>
            <person name="Kucera J."/>
            <person name="Quatrini R."/>
        </authorList>
    </citation>
    <scope>NUCLEOTIDE SEQUENCE [LARGE SCALE GENOMIC DNA]</scope>
    <source>
        <strain evidence="4 5">CCM 4253</strain>
    </source>
</reference>
<evidence type="ECO:0000313" key="5">
    <source>
        <dbReference type="Proteomes" id="UP000248886"/>
    </source>
</evidence>
<dbReference type="PANTHER" id="PTHR45766:SF6">
    <property type="entry name" value="SWI_SNF-RELATED MATRIX-ASSOCIATED ACTIN-DEPENDENT REGULATOR OF CHROMATIN SUBFAMILY A-LIKE PROTEIN 1"/>
    <property type="match status" value="1"/>
</dbReference>